<accession>A0A183KU77</accession>
<keyword evidence="2" id="KW-1185">Reference proteome</keyword>
<evidence type="ECO:0000313" key="2">
    <source>
        <dbReference type="Proteomes" id="UP000279833"/>
    </source>
</evidence>
<dbReference type="WBParaSite" id="SCUD_0001862001-mRNA-1">
    <property type="protein sequence ID" value="SCUD_0001862001-mRNA-1"/>
    <property type="gene ID" value="SCUD_0001862001"/>
</dbReference>
<name>A0A183KU77_9TREM</name>
<protein>
    <submittedName>
        <fullName evidence="3">DNA mismatch repair protein MutS</fullName>
    </submittedName>
</protein>
<dbReference type="EMBL" id="UZAK01041267">
    <property type="protein sequence ID" value="VDP66377.1"/>
    <property type="molecule type" value="Genomic_DNA"/>
</dbReference>
<proteinExistence type="predicted"/>
<reference evidence="3" key="1">
    <citation type="submission" date="2016-06" db="UniProtKB">
        <authorList>
            <consortium name="WormBaseParasite"/>
        </authorList>
    </citation>
    <scope>IDENTIFICATION</scope>
</reference>
<sequence>MDDNNYEKSEYFYIQLGEPVLIDKDEIAVVRSMDKFRRARERIKG</sequence>
<dbReference type="AlphaFoldDB" id="A0A183KU77"/>
<dbReference type="STRING" id="6186.A0A183KU77"/>
<dbReference type="Proteomes" id="UP000279833">
    <property type="component" value="Unassembled WGS sequence"/>
</dbReference>
<reference evidence="1 2" key="2">
    <citation type="submission" date="2018-11" db="EMBL/GenBank/DDBJ databases">
        <authorList>
            <consortium name="Pathogen Informatics"/>
        </authorList>
    </citation>
    <scope>NUCLEOTIDE SEQUENCE [LARGE SCALE GENOMIC DNA]</scope>
    <source>
        <strain evidence="1">Dakar</strain>
        <strain evidence="2">Dakar, Senegal</strain>
    </source>
</reference>
<evidence type="ECO:0000313" key="1">
    <source>
        <dbReference type="EMBL" id="VDP66377.1"/>
    </source>
</evidence>
<gene>
    <name evidence="1" type="ORF">SCUD_LOCUS18617</name>
</gene>
<evidence type="ECO:0000313" key="3">
    <source>
        <dbReference type="WBParaSite" id="SCUD_0001862001-mRNA-1"/>
    </source>
</evidence>
<organism evidence="3">
    <name type="scientific">Schistosoma curassoni</name>
    <dbReference type="NCBI Taxonomy" id="6186"/>
    <lineage>
        <taxon>Eukaryota</taxon>
        <taxon>Metazoa</taxon>
        <taxon>Spiralia</taxon>
        <taxon>Lophotrochozoa</taxon>
        <taxon>Platyhelminthes</taxon>
        <taxon>Trematoda</taxon>
        <taxon>Digenea</taxon>
        <taxon>Strigeidida</taxon>
        <taxon>Schistosomatoidea</taxon>
        <taxon>Schistosomatidae</taxon>
        <taxon>Schistosoma</taxon>
    </lineage>
</organism>